<name>A0A3B0RM61_9ZZZZ</name>
<dbReference type="EC" id="1.7.1.13" evidence="5"/>
<dbReference type="PANTHER" id="PTHR34354:SF1">
    <property type="entry name" value="NADPH-DEPENDENT 7-CYANO-7-DEAZAGUANINE REDUCTASE"/>
    <property type="match status" value="1"/>
</dbReference>
<dbReference type="InterPro" id="IPR016856">
    <property type="entry name" value="QueF_type1"/>
</dbReference>
<dbReference type="InterPro" id="IPR029500">
    <property type="entry name" value="QueF"/>
</dbReference>
<gene>
    <name evidence="5" type="ORF">MNBD_DELTA01-1825</name>
</gene>
<dbReference type="EMBL" id="UOEA01000069">
    <property type="protein sequence ID" value="VAV84615.1"/>
    <property type="molecule type" value="Genomic_DNA"/>
</dbReference>
<keyword evidence="2" id="KW-0671">Queuosine biosynthesis</keyword>
<keyword evidence="3" id="KW-0521">NADP</keyword>
<dbReference type="SUPFAM" id="SSF55620">
    <property type="entry name" value="Tetrahydrobiopterin biosynthesis enzymes-like"/>
    <property type="match status" value="1"/>
</dbReference>
<dbReference type="NCBIfam" id="TIGR03139">
    <property type="entry name" value="QueF-II"/>
    <property type="match status" value="1"/>
</dbReference>
<proteinExistence type="inferred from homology"/>
<evidence type="ECO:0000256" key="3">
    <source>
        <dbReference type="ARBA" id="ARBA00022857"/>
    </source>
</evidence>
<protein>
    <submittedName>
        <fullName evidence="5">NADPH-dependent 7-cyano-7-deazaguanine reductase</fullName>
        <ecNumber evidence="5">1.7.1.13</ecNumber>
    </submittedName>
</protein>
<dbReference type="InterPro" id="IPR050084">
    <property type="entry name" value="NADPH_dep_7-cyano-7-deazaG_red"/>
</dbReference>
<evidence type="ECO:0000256" key="2">
    <source>
        <dbReference type="ARBA" id="ARBA00022785"/>
    </source>
</evidence>
<dbReference type="InterPro" id="IPR043133">
    <property type="entry name" value="GTP-CH-I_C/QueF"/>
</dbReference>
<dbReference type="PANTHER" id="PTHR34354">
    <property type="entry name" value="NADPH-DEPENDENT 7-CYANO-7-DEAZAGUANINE REDUCTASE"/>
    <property type="match status" value="1"/>
</dbReference>
<keyword evidence="1" id="KW-0963">Cytoplasm</keyword>
<keyword evidence="4 5" id="KW-0560">Oxidoreductase</keyword>
<evidence type="ECO:0000313" key="5">
    <source>
        <dbReference type="EMBL" id="VAV84615.1"/>
    </source>
</evidence>
<dbReference type="Gene3D" id="3.30.1130.10">
    <property type="match status" value="1"/>
</dbReference>
<evidence type="ECO:0000256" key="4">
    <source>
        <dbReference type="ARBA" id="ARBA00023002"/>
    </source>
</evidence>
<dbReference type="GO" id="GO:0005737">
    <property type="term" value="C:cytoplasm"/>
    <property type="evidence" value="ECO:0007669"/>
    <property type="project" value="InterPro"/>
</dbReference>
<dbReference type="AlphaFoldDB" id="A0A3B0RM61"/>
<sequence>MGDYGKKAIEEAALEPWDNPSPERDYTIDISYPEFTCLCPRSGYPDFATIRISYVPDKYVVELKSLKLYLNAYRDQAISHEAVTNKIFTEIKAVIEPRSLEVTGDFNVRGNVKTVIKVTL</sequence>
<dbReference type="PIRSF" id="PIRSF027377">
    <property type="entry name" value="Nitrile_oxidored_QueF"/>
    <property type="match status" value="1"/>
</dbReference>
<evidence type="ECO:0000256" key="1">
    <source>
        <dbReference type="ARBA" id="ARBA00022490"/>
    </source>
</evidence>
<reference evidence="5" key="1">
    <citation type="submission" date="2018-06" db="EMBL/GenBank/DDBJ databases">
        <authorList>
            <person name="Zhirakovskaya E."/>
        </authorList>
    </citation>
    <scope>NUCLEOTIDE SEQUENCE</scope>
</reference>
<dbReference type="Pfam" id="PF14489">
    <property type="entry name" value="QueF"/>
    <property type="match status" value="1"/>
</dbReference>
<dbReference type="HAMAP" id="MF_00818">
    <property type="entry name" value="QueF_type1"/>
    <property type="match status" value="1"/>
</dbReference>
<organism evidence="5">
    <name type="scientific">hydrothermal vent metagenome</name>
    <dbReference type="NCBI Taxonomy" id="652676"/>
    <lineage>
        <taxon>unclassified sequences</taxon>
        <taxon>metagenomes</taxon>
        <taxon>ecological metagenomes</taxon>
    </lineage>
</organism>
<accession>A0A3B0RM61</accession>
<dbReference type="GO" id="GO:0033739">
    <property type="term" value="F:preQ1 synthase activity"/>
    <property type="evidence" value="ECO:0007669"/>
    <property type="project" value="UniProtKB-EC"/>
</dbReference>
<dbReference type="GO" id="GO:0008616">
    <property type="term" value="P:tRNA queuosine(34) biosynthetic process"/>
    <property type="evidence" value="ECO:0007669"/>
    <property type="project" value="UniProtKB-KW"/>
</dbReference>